<evidence type="ECO:0000313" key="2">
    <source>
        <dbReference type="Proteomes" id="UP000447434"/>
    </source>
</evidence>
<name>A0A6A4N990_LUPAL</name>
<comment type="caution">
    <text evidence="1">The sequence shown here is derived from an EMBL/GenBank/DDBJ whole genome shotgun (WGS) entry which is preliminary data.</text>
</comment>
<proteinExistence type="predicted"/>
<dbReference type="OrthoDB" id="1363720at2759"/>
<dbReference type="AlphaFoldDB" id="A0A6A4N990"/>
<accession>A0A6A4N990</accession>
<reference evidence="2" key="1">
    <citation type="journal article" date="2020" name="Nat. Commun.">
        <title>Genome sequence of the cluster root forming white lupin.</title>
        <authorList>
            <person name="Hufnagel B."/>
            <person name="Marques A."/>
            <person name="Soriano A."/>
            <person name="Marques L."/>
            <person name="Divol F."/>
            <person name="Doumas P."/>
            <person name="Sallet E."/>
            <person name="Mancinotti D."/>
            <person name="Carrere S."/>
            <person name="Marande W."/>
            <person name="Arribat S."/>
            <person name="Keller J."/>
            <person name="Huneau C."/>
            <person name="Blein T."/>
            <person name="Aime D."/>
            <person name="Laguerre M."/>
            <person name="Taylor J."/>
            <person name="Schubert V."/>
            <person name="Nelson M."/>
            <person name="Geu-Flores F."/>
            <person name="Crespi M."/>
            <person name="Gallardo-Guerrero K."/>
            <person name="Delaux P.-M."/>
            <person name="Salse J."/>
            <person name="Berges H."/>
            <person name="Guyot R."/>
            <person name="Gouzy J."/>
            <person name="Peret B."/>
        </authorList>
    </citation>
    <scope>NUCLEOTIDE SEQUENCE [LARGE SCALE GENOMIC DNA]</scope>
    <source>
        <strain evidence="2">cv. Amiga</strain>
    </source>
</reference>
<gene>
    <name evidence="1" type="ORF">Lalb_Chr20g0107841</name>
</gene>
<organism evidence="1 2">
    <name type="scientific">Lupinus albus</name>
    <name type="common">White lupine</name>
    <name type="synonym">Lupinus termis</name>
    <dbReference type="NCBI Taxonomy" id="3870"/>
    <lineage>
        <taxon>Eukaryota</taxon>
        <taxon>Viridiplantae</taxon>
        <taxon>Streptophyta</taxon>
        <taxon>Embryophyta</taxon>
        <taxon>Tracheophyta</taxon>
        <taxon>Spermatophyta</taxon>
        <taxon>Magnoliopsida</taxon>
        <taxon>eudicotyledons</taxon>
        <taxon>Gunneridae</taxon>
        <taxon>Pentapetalae</taxon>
        <taxon>rosids</taxon>
        <taxon>fabids</taxon>
        <taxon>Fabales</taxon>
        <taxon>Fabaceae</taxon>
        <taxon>Papilionoideae</taxon>
        <taxon>50 kb inversion clade</taxon>
        <taxon>genistoids sensu lato</taxon>
        <taxon>core genistoids</taxon>
        <taxon>Genisteae</taxon>
        <taxon>Lupinus</taxon>
    </lineage>
</organism>
<keyword evidence="2" id="KW-1185">Reference proteome</keyword>
<sequence length="68" mass="7527">MAVSFNKILFIVLQLVLVIFIIFVASPQSRADCRPLLLHFQWSNEYGLLLQALPNGHAPPSGGSKDHP</sequence>
<protein>
    <submittedName>
        <fullName evidence="1">Uncharacterized protein</fullName>
    </submittedName>
</protein>
<evidence type="ECO:0000313" key="1">
    <source>
        <dbReference type="EMBL" id="KAE9590446.1"/>
    </source>
</evidence>
<dbReference type="EMBL" id="WOCE01000020">
    <property type="protein sequence ID" value="KAE9590446.1"/>
    <property type="molecule type" value="Genomic_DNA"/>
</dbReference>
<dbReference type="Proteomes" id="UP000447434">
    <property type="component" value="Chromosome 20"/>
</dbReference>